<sequence>MVNLLSVVFRLLTLSLAVASTLSIEPQPQAADAYTIVNADNPKNIRLDANLLIPDGGELLLSIQVPHEPIQVQPRGPAKVVRVYSDHVDDKIGEGEVINIFVKFTSAIKLMGSGSPHLLLKTGCHESACHTKEIQRLRCMATEGKFAVGFGSQKVGNIPWDASAYTFAEYLTRITSIHKVSVTYSIDEDRACTFFGNNITITFDSMNIEGADGNLVEMTGDKTNAVGDGEKLRHVMYQPLLTESAWEIQRGVHRSDRKAEFMMQTASDTLRFEYTVQRGDSTKKLEYTNVDSLTLSLRANDNTRILNDDSTNTVANTNLPPPGFAGNWERGVGTSLSKSSSLEIDVIPPFITTVTSPNEDGTFGEGDEILIHVHFSKSIAITGVPTLTLMTRVLERKIPFSQVVAGNIAEFKYIVQSTDMSPDLTYSGTTALQLNGGSIRRKSTLSVTNAVLSLPVIGEIGSLSVNKNIVVDTSNPRILSVTTTVKYGIYTAGDEIPLLITFDRPVVVTGIPQLLLDTGSIDLFPGDFVVRAPTRTSSKTVVFPSNYLFTTFEKGLQFKIDGQILTVETVNKDEVTMVEMYTATTVNSASIALGAAIPIYTPGYRPAKYLNGTGTNVLTFVYMVQIGDVSPRLAYLSTLAVKVGAGSIKQLTARPSTDADLTLPAPGADGSLSASAALVINTDAPRVTQVRAVTRDGVYRAGDAIYFEVIFNLPVVIFSVASLLTNIGSAGNDRYAVYSGGNGTTSLRFKLDCLESDQVAVLDYKDSLSLRPAYGTKIGWIRRKSTKPILPALLDLPITGLISKGISIDQACERVTEVFTSHVEGTYGVGESIDILVTYSASVTVDVTGGTPTISLTTGNSAVYQYLQGTKTLVFNYVVGQFDHTGQLEYLDRFSLNTNGALIRSLATSTLLSTLLPIPELSQFTNRDAVFVYTMSPVVLGVSTRSPDGMITVGDSIFVSVRFDFPVIVLPLSMGAGIPALYLNAGTGSGVVSSFVAAEENVIFFSFIVAAGQSTRKLAYFGRSALKCTGGYGLNKDPGQSAGPPTAVFLGDTFVTSWAEISSVSNTRHIRVKMFNMEHFPHFSSFEDGDGGLSTVNFATATDASDPHLVIYSSNLYLIWVETSTATNAPTQIRVAILSSRSSSALAAQWTFVDAYPATNFGINKDSTANAARPHAVVHHTKLYVAWHEDSGVAQIRVAVFNGLNSAPEWAFIDGNHNVHGLNYDVTQSAQNVRLCSCASKGSTLNVLYAVWSEMATSTGSAQIRVAFQSGRDGFSTWTFIDGNASTGLNIDTQQNANFPSIQCLGNSNVVVGWQESSGTGGSLLFVMIFNGNFSMPQWTRLDGGKYLNFNQFQPAQNLQLSVQTHLGTKALFATWQELDVTGATTQIRVAKLRAGAIPSWTFMDGGTKDSVLNDDTSHAASHPVLSSTQSQDRIVALWTEIHSSGQIHVRSSVLNGAVREWQPITQDCILHKSSTSTTSANLLLPALNTPGSLDFHHSIQVETSQPTIEKVSLAGDIYPVITQVNSIQTIDIFNIESIIQGEYKLIYGSRESSCIDWNAPATGLRSIKSALQTINGLSLQVSVLQDLTAFNSGYRYTVTFLFPSMGLLPLKVKTNSDPECKPFLCTPTFSRYPCNTNLIQINHNVDIRTGAGIVDAVVHFSFPVIVSTGSTKLSLDVGATMGDATYTSRNALQEFDVGLGMSSPALSGGFRLSYGDFSSGVGVGPIYTTECIQLFSMHEEDGIHEMRSKLTRIAAINTIGIHSLSRRKLQNGYRYIIEFRNSGDLLDLVPADSSSCPAVAAATQTIDITATSDLITGEVKIQFGEAESECIPWNIRANDHPNSMEAIIKYIDRDRIIAVKVEKDPSVYVHGVRYYVSFTHQSDAQQPLVAFTDAGCAAFTCRQANGVAGPCTGLSVSSNADFKVTRAASEAVSFRYIIQSTDEALFLTYKSTAALTGMFVRSSMNPTLAASLTLPTPPPAVVARDGISTLALVKSGDIPVVTRVYSTTNDDTYTAGDVILILIEFSGTVVVENTPVLELNSNGEAVYTSGSGSNVLHFFYKIQIGESSTALNYASKFSLQTFAATTFKIKCAHCISTCISAETTLPAISSAASLAGSSNLVVDTTVPIISLITSSRSDTAIGDVGYGPGEIVDIIVTFSTDVAVIGTPSIDLNSGGTATFTFGGYRQVLDVGVNSIVPITSGQFQIVYNGEVSDCIDFNDADSAAATSFKSRLLELKAVARIGLVSVTKTMKKNGNRFVIVFDSTKVVDVPFAIDIAFSNTCESLQPSSISQEALDTRSTDNKILFHYTVGVGETAAILNVVGTSISLHAGMASILRQASSPNLAANINLPTSTAPETLAQTKTLRIDGTPASISDIVCDSAPGTYGVGFPTVASPLTIAPGEILFHFVFTRPVVVIGAPTVELATGSFLPSGSFIPNRFARFINQPQPNQVAFLYHIESGDSSLNLAFASLNVLSGATIYCASSTLSIRASLELPKLTVSNSVVLIDAFSVPATVKLASSHEDGVYGAGELIEIQVTLSKPVILLSGLNRNQNWHARYPVALEYESFIYIMWTEHDAVHNPAKSALYLRVFSSETLQEVPTASVAAINRDINTLVGKAVMTVWKNKLYAAWDEDGLLYCAQFEGLLSTSPWTLMPNMGINKNILMTASNPVLIVYNLELVVVWREMTPSDTSGDLIGQIRVAVLNDDTDAPLWIFHDRNELYSGLNRNVSMDADDPNAVVYRGRMYVSWTEMTAHGAYEIVIAQRNIQTRDYSFWTYLNAFPSAYPVDTVLSAYNPQFAVRRKGHEDLALLISWYRDSTTSNISEIITDQIFDVDWKDFDTGTILQPKGDKSLFSPSIKQSFVTCGDNIYASWLESHDVDASFDVKMATLSPEAHLYTGWIQVANQSSFNHDPTRDAIDATLVCSTSLTRKSQAGLLWTEYDGHSIKLRFRHDALVPRTPASVSNGSFGETIAGVPILLLETHSTPLGYATSTDTSGLTTTTLHFTYIVQQEESSLHLEVKGHDALQLNGAVIRDIFGNDPDLSLSPNSASARSLSHNSNLIINTTPPTVLHVTAQNPSEEYGIGQVLQIQVTFSYPVVVIEGDVANPPTILLHTDELHGISSSQGVATYTSGSGSAVLIFEYTTHQDDYCETLDYMNIASLVLNGRSWAIKRNATRPETDADLSLPPVKSPNSLSGTRTIAIKPTRPRVLQLNFLTPDGTYYPGDTVSIEILFSLPVVVLESPVLLLETGGESPMQATFESGNGTSTLTFVYTVYVGDAHFVQSLLLPGSSEIKRLSTSPVTSALTVIPAPGTPGSLSASRTIKIDSSPPIVIDIQSSVVDGTYDVGHPIDLLLVFSRSVVVTGIPEVLLNVLSEYGRTARYVDGSGTNTLRFTYIPQKGDNSGHHALDIRDEDSLLLRPLRSGKELLETPAQILCRSLNPILSAELKLPIPAATVRADAVRSLVGNNRKIFVRTDGYRVTACQSNTPNGIFSPGHKIVLSVIFTGLVVVQGTPRLKLNTNTAAYAVYIGGSGTSTPQFEYIIALGDQSTKLEVASQNALELNGGAITDTDGVNIPLFLTPPTLAGSLSFSAQLEISSAPPIIKQVYCTNSNYGVGDVLYISIVFSRKVAVINSSLVGSPTLLLQFDTGTRAAMYTSGDRTDTLVFNYLIANGDSSNQLDYAGTNALTGDILALSTTPILPANSDLPIPGSEGSLAHSCRIQVISASPFVKNVQALSRDGMYALSDTISLQVRFSFPVVVSMTQSCTLELALGGVELRAAVYVGGSTTTDLEFKYAIQPEDLSARLDYIGANSLQCTIFQSTSNPSLMASPTLPLSGAVHSLSVNSELQINALAPRILSVSSITANGVYGAGQIIDITITFSEAVVVPGDDELRLQLAIAMNVPFDQPYIEPYAYYVSGSGTNVLNFAYTTRVGDMALPLEYAGIDALSLLSQIDHIRAAGDPIHARRASMRLPVPGSTGSLSNNCDIHIDTLEPPRVVSVESPMADGVYTAGDIVTISIKFSTPVTVSGPTPTLLLDISNIYTSGTDKKALYVSGSGTEVLLFEYTIQVGDHADRLDYKSCFQANQNTQRRSKWNKWIRCFGAANALQLGGVGSSLKRTSSHPITDAVLDLPAPLCTACDVTQVTQATDYIEINYNQMSARKNEVSLLHRRAAFNIYSSGFPNHDTTLTEKIQEHNNFIELQRYPIRKPQALSVPQEPDAFSGIFLNGILFKSDTKSVENIDDCGGAVDAYGRYFYISVPTCLPATPSKDSGTFTNPEMKSESFIIAYALDGYPVYGYYDEKGELPTDLDECHGRIRPDGQYIYHLVPPQLSASPYMPCLKGFDDASQFAVFRYPANVSEIEDLSVFELANFNTFVIEQNSATHDVEPWLYSGVEVTFTSRSVIVRSTGIPPARSSYGPFPNAYNRYSVCEQNHVFQFPRNPVIASTMTSLPKDTPIGVMVNGIPFYAATSEVYGGIVIDSKNRAYKLLDKCNGLVDAGGEYRYYASPDCLLHELGDEAGKPSPLIGFALDGFPLYGPYNEEGQIPDDLDACNGRIGEDGTYQYHVTFQMPYLLGCFRGTPVIDQITLDAASGLYRSLSYSHALKINTDRPHVAHVFTNKRPGSYVAGESIDVVVEWTTPIQVTTTGGIPSLAIQNSSALAIYDAARSCAAQTVFLYVIKSDDVYLEDFSYDVRAAIQLNGGRITRLARFPMLDAVLDLLPSDLMDIELIRTKSSGLTSKFQLIRDLRVELRGLYHPRAHDLRTRVFHGNRQSTIFDACCKSRDAFGVPDVFINRQQSASEARISTKGVGWDYSFSDLRGMKNLALDGSATASQSSISGSCGPANAIDGIKRVGSAAQTVARTLPGNEKTGASWWEMRFVDPVIIGTVRIWVDQGENSLPAMVLVLQVDSSDGTSAVTGDFSLIFSTSESKELETGRINHNAVAMIVDENARVTTSGVGHGESIQAKLLALGNAMPRLFITREPRDTVQSRNGAFTWHITFLDDPRPNSAVLAPGVNNICGGSGIVRLAAPLPIDDVSDPIIYRDDKSSMSSTGTLNDSMFPFWVFLFNGRTELNTIETFVDAVSRATYSYRVAENHANRSVISIVVPFGIKAQYVRLMTELPEGILSIVEVEVFSEQSHILSKYRGGTPVRTAYHPGGITWSPEEEFRSIFGGMPSEGAWTLAIKDMANNDSLTPNTSEGGISDWVLHITNQADETFTYFMDFEAKIHALPRHGTLFVGLDETERDQLDTDNNGVLDSIEADRHLRTYSPNNYLDLPSDIRHRELKEFLKSFEKFKAIPIPRDPSERQLRIPSSVCNSECLASSRLDPYFHTGLEGDKASKLLRVVGNRVVKYVPDNEFRGLDAFTFSVAVAGHDSRIPGIVQLIVKECEDPECRIARFQLQRNS</sequence>
<feature type="chain" id="PRO_5006059145" evidence="2">
    <location>
        <begin position="24"/>
        <end position="5410"/>
    </location>
</feature>
<evidence type="ECO:0000256" key="1">
    <source>
        <dbReference type="SAM" id="MobiDB-lite"/>
    </source>
</evidence>
<dbReference type="Pfam" id="PF14240">
    <property type="entry name" value="YHYH"/>
    <property type="match status" value="1"/>
</dbReference>
<feature type="domain" description="YHYH" evidence="3">
    <location>
        <begin position="4440"/>
        <end position="4543"/>
    </location>
</feature>
<dbReference type="STRING" id="4781.A0A0P1B364"/>
<feature type="compositionally biased region" description="Polar residues" evidence="1">
    <location>
        <begin position="308"/>
        <end position="318"/>
    </location>
</feature>
<feature type="region of interest" description="Disordered" evidence="1">
    <location>
        <begin position="308"/>
        <end position="327"/>
    </location>
</feature>
<dbReference type="RefSeq" id="XP_024585559.1">
    <property type="nucleotide sequence ID" value="XM_024720352.1"/>
</dbReference>
<reference evidence="5" key="1">
    <citation type="submission" date="2014-09" db="EMBL/GenBank/DDBJ databases">
        <authorList>
            <person name="Sharma Rahul"/>
            <person name="Thines Marco"/>
        </authorList>
    </citation>
    <scope>NUCLEOTIDE SEQUENCE [LARGE SCALE GENOMIC DNA]</scope>
</reference>
<dbReference type="EMBL" id="CCYD01003042">
    <property type="protein sequence ID" value="CEG49190.1"/>
    <property type="molecule type" value="Genomic_DNA"/>
</dbReference>
<dbReference type="GeneID" id="36402021"/>
<dbReference type="PANTHER" id="PTHR30289">
    <property type="entry name" value="UNCHARACTERIZED PROTEIN YBCL-RELATED"/>
    <property type="match status" value="1"/>
</dbReference>
<organism evidence="4 5">
    <name type="scientific">Plasmopara halstedii</name>
    <name type="common">Downy mildew of sunflower</name>
    <dbReference type="NCBI Taxonomy" id="4781"/>
    <lineage>
        <taxon>Eukaryota</taxon>
        <taxon>Sar</taxon>
        <taxon>Stramenopiles</taxon>
        <taxon>Oomycota</taxon>
        <taxon>Peronosporomycetes</taxon>
        <taxon>Peronosporales</taxon>
        <taxon>Peronosporaceae</taxon>
        <taxon>Plasmopara</taxon>
    </lineage>
</organism>
<dbReference type="SUPFAM" id="SSF49785">
    <property type="entry name" value="Galactose-binding domain-like"/>
    <property type="match status" value="1"/>
</dbReference>
<keyword evidence="5" id="KW-1185">Reference proteome</keyword>
<dbReference type="Proteomes" id="UP000054928">
    <property type="component" value="Unassembled WGS sequence"/>
</dbReference>
<dbReference type="InterPro" id="IPR025924">
    <property type="entry name" value="YHYH_dom"/>
</dbReference>
<evidence type="ECO:0000259" key="3">
    <source>
        <dbReference type="Pfam" id="PF14240"/>
    </source>
</evidence>
<dbReference type="InterPro" id="IPR008979">
    <property type="entry name" value="Galactose-bd-like_sf"/>
</dbReference>
<proteinExistence type="predicted"/>
<dbReference type="OrthoDB" id="536979at2759"/>
<dbReference type="PANTHER" id="PTHR30289:SF8">
    <property type="entry name" value="YHYH DOMAIN-CONTAINING PROTEIN"/>
    <property type="match status" value="1"/>
</dbReference>
<evidence type="ECO:0000256" key="2">
    <source>
        <dbReference type="SAM" id="SignalP"/>
    </source>
</evidence>
<dbReference type="Gene3D" id="2.60.120.260">
    <property type="entry name" value="Galactose-binding domain-like"/>
    <property type="match status" value="1"/>
</dbReference>
<keyword evidence="2" id="KW-0732">Signal</keyword>
<protein>
    <submittedName>
        <fullName evidence="4">YHYH domain</fullName>
    </submittedName>
</protein>
<evidence type="ECO:0000313" key="5">
    <source>
        <dbReference type="Proteomes" id="UP000054928"/>
    </source>
</evidence>
<dbReference type="OMA" id="PFPNAYN"/>
<accession>A0A0P1B364</accession>
<name>A0A0P1B364_PLAHL</name>
<feature type="signal peptide" evidence="2">
    <location>
        <begin position="1"/>
        <end position="23"/>
    </location>
</feature>
<evidence type="ECO:0000313" key="4">
    <source>
        <dbReference type="EMBL" id="CEG49190.1"/>
    </source>
</evidence>